<keyword evidence="4" id="KW-1185">Reference proteome</keyword>
<feature type="compositionally biased region" description="Low complexity" evidence="1">
    <location>
        <begin position="20"/>
        <end position="29"/>
    </location>
</feature>
<comment type="caution">
    <text evidence="3">The sequence shown here is derived from an EMBL/GenBank/DDBJ whole genome shotgun (WGS) entry which is preliminary data.</text>
</comment>
<protein>
    <submittedName>
        <fullName evidence="3">1248_t:CDS:1</fullName>
    </submittedName>
</protein>
<name>A0A9N9ASN6_9GLOM</name>
<dbReference type="GO" id="GO:0046983">
    <property type="term" value="F:protein dimerization activity"/>
    <property type="evidence" value="ECO:0007669"/>
    <property type="project" value="InterPro"/>
</dbReference>
<dbReference type="EMBL" id="CAJVPL010000931">
    <property type="protein sequence ID" value="CAG8541192.1"/>
    <property type="molecule type" value="Genomic_DNA"/>
</dbReference>
<feature type="region of interest" description="Disordered" evidence="1">
    <location>
        <begin position="20"/>
        <end position="44"/>
    </location>
</feature>
<dbReference type="PANTHER" id="PTHR46266">
    <property type="entry name" value="TRANSCRIPTION FACTOR TT8"/>
    <property type="match status" value="1"/>
</dbReference>
<gene>
    <name evidence="3" type="ORF">AGERDE_LOCUS6193</name>
</gene>
<dbReference type="InterPro" id="IPR011598">
    <property type="entry name" value="bHLH_dom"/>
</dbReference>
<feature type="region of interest" description="Disordered" evidence="1">
    <location>
        <begin position="73"/>
        <end position="103"/>
    </location>
</feature>
<dbReference type="InterPro" id="IPR036638">
    <property type="entry name" value="HLH_DNA-bd_sf"/>
</dbReference>
<dbReference type="Pfam" id="PF00010">
    <property type="entry name" value="HLH"/>
    <property type="match status" value="1"/>
</dbReference>
<organism evidence="3 4">
    <name type="scientific">Ambispora gerdemannii</name>
    <dbReference type="NCBI Taxonomy" id="144530"/>
    <lineage>
        <taxon>Eukaryota</taxon>
        <taxon>Fungi</taxon>
        <taxon>Fungi incertae sedis</taxon>
        <taxon>Mucoromycota</taxon>
        <taxon>Glomeromycotina</taxon>
        <taxon>Glomeromycetes</taxon>
        <taxon>Archaeosporales</taxon>
        <taxon>Ambisporaceae</taxon>
        <taxon>Ambispora</taxon>
    </lineage>
</organism>
<dbReference type="Proteomes" id="UP000789831">
    <property type="component" value="Unassembled WGS sequence"/>
</dbReference>
<feature type="domain" description="BHLH" evidence="2">
    <location>
        <begin position="168"/>
        <end position="220"/>
    </location>
</feature>
<dbReference type="SMART" id="SM00353">
    <property type="entry name" value="HLH"/>
    <property type="match status" value="1"/>
</dbReference>
<dbReference type="OrthoDB" id="690068at2759"/>
<dbReference type="SUPFAM" id="SSF47459">
    <property type="entry name" value="HLH, helix-loop-helix DNA-binding domain"/>
    <property type="match status" value="1"/>
</dbReference>
<proteinExistence type="predicted"/>
<dbReference type="Gene3D" id="4.10.280.10">
    <property type="entry name" value="Helix-loop-helix DNA-binding domain"/>
    <property type="match status" value="1"/>
</dbReference>
<evidence type="ECO:0000259" key="2">
    <source>
        <dbReference type="PROSITE" id="PS50888"/>
    </source>
</evidence>
<dbReference type="AlphaFoldDB" id="A0A9N9ASN6"/>
<feature type="region of interest" description="Disordered" evidence="1">
    <location>
        <begin position="395"/>
        <end position="522"/>
    </location>
</feature>
<reference evidence="3" key="1">
    <citation type="submission" date="2021-06" db="EMBL/GenBank/DDBJ databases">
        <authorList>
            <person name="Kallberg Y."/>
            <person name="Tangrot J."/>
            <person name="Rosling A."/>
        </authorList>
    </citation>
    <scope>NUCLEOTIDE SEQUENCE</scope>
    <source>
        <strain evidence="3">MT106</strain>
    </source>
</reference>
<feature type="compositionally biased region" description="Basic residues" evidence="1">
    <location>
        <begin position="399"/>
        <end position="415"/>
    </location>
</feature>
<dbReference type="PANTHER" id="PTHR46266:SF4">
    <property type="entry name" value="TRANSCRIPTION FACTOR TT8"/>
    <property type="match status" value="1"/>
</dbReference>
<accession>A0A9N9ASN6</accession>
<sequence length="522" mass="57913">MTIQASQTDDTLMINYSDQNTTAQQTTTNKLPTHETPPVSPGGISGSSVFKLSISQQEISMAEFSFQEPKLKSNFWLPPTPPNGTHQDTNSEKLHSNPSSSVVAFSNSQSSEVYSPEHNFSVVSSNISAKPIMYHHTSVIPTMPPRHHYDQLIPTDGHLSLAEKRELARKIAHSAIERRRRERINDKIVKLQQLVPSCADQPQIHKLTILQSAIDYIGYLQGLLAEKRKRENNSNNNNKETSILDERRFAKRAKLDTYDNDDTLPESRSTLQSSHYHQNFNSLFHHVETMNSSAPHRTTDANTAQFQQISDMNNTSSSGISSSTLPPLIIPSINKKMSISSTSPTKDSSILVDKTEAKSSAKVNIGKIVAAKRMSVKRQFCGCPHRPEENIVVINQPSRRPHRPKAKRRRGKGKGKGNVQQPISAEAKSSAKIDTGKAAKRLPKRAVEEKRHFCGYPTPEPEENVIIVTQPPCPGPSRPHPKAKAKAQQPISAEAKSSAKVNIGKAKGKKRNSQETDAENEF</sequence>
<evidence type="ECO:0000313" key="4">
    <source>
        <dbReference type="Proteomes" id="UP000789831"/>
    </source>
</evidence>
<evidence type="ECO:0000313" key="3">
    <source>
        <dbReference type="EMBL" id="CAG8541192.1"/>
    </source>
</evidence>
<dbReference type="PROSITE" id="PS50888">
    <property type="entry name" value="BHLH"/>
    <property type="match status" value="1"/>
</dbReference>
<evidence type="ECO:0000256" key="1">
    <source>
        <dbReference type="SAM" id="MobiDB-lite"/>
    </source>
</evidence>
<dbReference type="CDD" id="cd00083">
    <property type="entry name" value="bHLH_SF"/>
    <property type="match status" value="1"/>
</dbReference>